<name>A0A1E3XFI3_9BACT</name>
<comment type="caution">
    <text evidence="1">The sequence shown here is derived from an EMBL/GenBank/DDBJ whole genome shotgun (WGS) entry which is preliminary data.</text>
</comment>
<dbReference type="AlphaFoldDB" id="A0A1E3XFI3"/>
<sequence>MANLQIKGIDNKFYSQIRELAASENRSISQQILYLIKEYLTKQKSIRKAKTPAQVLLELSGSWIDSKDPEEIVKDIKKGRANSKKLSKGF</sequence>
<dbReference type="InterPro" id="IPR010985">
    <property type="entry name" value="Ribbon_hlx_hlx"/>
</dbReference>
<reference evidence="1 2" key="1">
    <citation type="submission" date="2016-07" db="EMBL/GenBank/DDBJ databases">
        <title>Draft genome of Scalindua rubra, obtained from a brine-seawater interface in the Red Sea, sheds light on salt adaptation in anammox bacteria.</title>
        <authorList>
            <person name="Speth D.R."/>
            <person name="Lagkouvardos I."/>
            <person name="Wang Y."/>
            <person name="Qian P.-Y."/>
            <person name="Dutilh B.E."/>
            <person name="Jetten M.S."/>
        </authorList>
    </citation>
    <scope>NUCLEOTIDE SEQUENCE [LARGE SCALE GENOMIC DNA]</scope>
    <source>
        <strain evidence="1">BSI-1</strain>
    </source>
</reference>
<dbReference type="EMBL" id="MAYW01000008">
    <property type="protein sequence ID" value="ODS34393.1"/>
    <property type="molecule type" value="Genomic_DNA"/>
</dbReference>
<dbReference type="GO" id="GO:0006355">
    <property type="term" value="P:regulation of DNA-templated transcription"/>
    <property type="evidence" value="ECO:0007669"/>
    <property type="project" value="InterPro"/>
</dbReference>
<proteinExistence type="predicted"/>
<dbReference type="SUPFAM" id="SSF47598">
    <property type="entry name" value="Ribbon-helix-helix"/>
    <property type="match status" value="1"/>
</dbReference>
<gene>
    <name evidence="1" type="ORF">SCARUB_00524</name>
</gene>
<accession>A0A1E3XFI3</accession>
<evidence type="ECO:0000313" key="1">
    <source>
        <dbReference type="EMBL" id="ODS34393.1"/>
    </source>
</evidence>
<dbReference type="Proteomes" id="UP000094056">
    <property type="component" value="Unassembled WGS sequence"/>
</dbReference>
<protein>
    <submittedName>
        <fullName evidence="1">Uncharacterized protein</fullName>
    </submittedName>
</protein>
<evidence type="ECO:0000313" key="2">
    <source>
        <dbReference type="Proteomes" id="UP000094056"/>
    </source>
</evidence>
<organism evidence="1 2">
    <name type="scientific">Candidatus Scalindua rubra</name>
    <dbReference type="NCBI Taxonomy" id="1872076"/>
    <lineage>
        <taxon>Bacteria</taxon>
        <taxon>Pseudomonadati</taxon>
        <taxon>Planctomycetota</taxon>
        <taxon>Candidatus Brocadiia</taxon>
        <taxon>Candidatus Brocadiales</taxon>
        <taxon>Candidatus Scalinduaceae</taxon>
        <taxon>Candidatus Scalindua</taxon>
    </lineage>
</organism>